<name>A0A8K0K694_LADFU</name>
<evidence type="ECO:0000313" key="6">
    <source>
        <dbReference type="Proteomes" id="UP000792457"/>
    </source>
</evidence>
<protein>
    <recommendedName>
        <fullName evidence="4">Vacuolar sorting protein 39/Transforming growth factor beta receptor-associated domain-containing protein</fullName>
    </recommendedName>
</protein>
<evidence type="ECO:0000313" key="5">
    <source>
        <dbReference type="EMBL" id="KAG8228284.1"/>
    </source>
</evidence>
<evidence type="ECO:0000256" key="3">
    <source>
        <dbReference type="ARBA" id="ARBA00038201"/>
    </source>
</evidence>
<reference evidence="5" key="1">
    <citation type="submission" date="2013-04" db="EMBL/GenBank/DDBJ databases">
        <authorList>
            <person name="Qu J."/>
            <person name="Murali S.C."/>
            <person name="Bandaranaike D."/>
            <person name="Bellair M."/>
            <person name="Blankenburg K."/>
            <person name="Chao H."/>
            <person name="Dinh H."/>
            <person name="Doddapaneni H."/>
            <person name="Downs B."/>
            <person name="Dugan-Rocha S."/>
            <person name="Elkadiri S."/>
            <person name="Gnanaolivu R.D."/>
            <person name="Hernandez B."/>
            <person name="Javaid M."/>
            <person name="Jayaseelan J.C."/>
            <person name="Lee S."/>
            <person name="Li M."/>
            <person name="Ming W."/>
            <person name="Munidasa M."/>
            <person name="Muniz J."/>
            <person name="Nguyen L."/>
            <person name="Ongeri F."/>
            <person name="Osuji N."/>
            <person name="Pu L.-L."/>
            <person name="Puazo M."/>
            <person name="Qu C."/>
            <person name="Quiroz J."/>
            <person name="Raj R."/>
            <person name="Weissenberger G."/>
            <person name="Xin Y."/>
            <person name="Zou X."/>
            <person name="Han Y."/>
            <person name="Richards S."/>
            <person name="Worley K."/>
            <person name="Muzny D."/>
            <person name="Gibbs R."/>
        </authorList>
    </citation>
    <scope>NUCLEOTIDE SEQUENCE</scope>
    <source>
        <strain evidence="5">Sampled in the wild</strain>
    </source>
</reference>
<keyword evidence="6" id="KW-1185">Reference proteome</keyword>
<keyword evidence="2" id="KW-0472">Membrane</keyword>
<dbReference type="Proteomes" id="UP000792457">
    <property type="component" value="Unassembled WGS sequence"/>
</dbReference>
<sequence>MWNISNETVEEKQKNIYHIQTLFAFDLFSNKKFQESMKEFLKLGTDPCEVIRLFPDLMPQLTRNQINKGVSVEFEESDVENGLIALIEYLTEVRYKLLSESQNGNGQSSGNTHSKSTEQLLQIIDTTLLKCYLKTNDALVAPLLRLNHCHLAETEKNLKKHEKYSELIILYQTKGLHQKALELLKKQANIPDSSLRGHEKTVQYLQHLDIVKTLFISRKDHISLIFEFAGWILESHPEDGLKIFIEDMQEVEQLPRPQVLDYLLRNQKSLVIPYLF</sequence>
<accession>A0A8K0K694</accession>
<dbReference type="GO" id="GO:0016020">
    <property type="term" value="C:membrane"/>
    <property type="evidence" value="ECO:0007669"/>
    <property type="project" value="TreeGrafter"/>
</dbReference>
<comment type="subcellular location">
    <subcellularLocation>
        <location evidence="1">Endomembrane system</location>
        <topology evidence="1">Peripheral membrane protein</topology>
    </subcellularLocation>
</comment>
<dbReference type="Pfam" id="PF10366">
    <property type="entry name" value="Vps39_1"/>
    <property type="match status" value="1"/>
</dbReference>
<dbReference type="GO" id="GO:0006914">
    <property type="term" value="P:autophagy"/>
    <property type="evidence" value="ECO:0007669"/>
    <property type="project" value="TreeGrafter"/>
</dbReference>
<dbReference type="OrthoDB" id="5325112at2759"/>
<gene>
    <name evidence="5" type="ORF">J437_LFUL006252</name>
</gene>
<dbReference type="InterPro" id="IPR019452">
    <property type="entry name" value="VPS39/TGF_beta_rcpt-assoc_1"/>
</dbReference>
<comment type="similarity">
    <text evidence="3">Belongs to the VAM6/VPS39 family.</text>
</comment>
<reference evidence="5" key="2">
    <citation type="submission" date="2017-10" db="EMBL/GenBank/DDBJ databases">
        <title>Ladona fulva Genome sequencing and assembly.</title>
        <authorList>
            <person name="Murali S."/>
            <person name="Richards S."/>
            <person name="Bandaranaike D."/>
            <person name="Bellair M."/>
            <person name="Blankenburg K."/>
            <person name="Chao H."/>
            <person name="Dinh H."/>
            <person name="Doddapaneni H."/>
            <person name="Dugan-Rocha S."/>
            <person name="Elkadiri S."/>
            <person name="Gnanaolivu R."/>
            <person name="Hernandez B."/>
            <person name="Skinner E."/>
            <person name="Javaid M."/>
            <person name="Lee S."/>
            <person name="Li M."/>
            <person name="Ming W."/>
            <person name="Munidasa M."/>
            <person name="Muniz J."/>
            <person name="Nguyen L."/>
            <person name="Hughes D."/>
            <person name="Osuji N."/>
            <person name="Pu L.-L."/>
            <person name="Puazo M."/>
            <person name="Qu C."/>
            <person name="Quiroz J."/>
            <person name="Raj R."/>
            <person name="Weissenberger G."/>
            <person name="Xin Y."/>
            <person name="Zou X."/>
            <person name="Han Y."/>
            <person name="Worley K."/>
            <person name="Muzny D."/>
            <person name="Gibbs R."/>
        </authorList>
    </citation>
    <scope>NUCLEOTIDE SEQUENCE</scope>
    <source>
        <strain evidence="5">Sampled in the wild</strain>
    </source>
</reference>
<dbReference type="EMBL" id="KZ308365">
    <property type="protein sequence ID" value="KAG8228284.1"/>
    <property type="molecule type" value="Genomic_DNA"/>
</dbReference>
<dbReference type="PANTHER" id="PTHR12894">
    <property type="entry name" value="CNH DOMAIN CONTAINING"/>
    <property type="match status" value="1"/>
</dbReference>
<comment type="caution">
    <text evidence="5">The sequence shown here is derived from an EMBL/GenBank/DDBJ whole genome shotgun (WGS) entry which is preliminary data.</text>
</comment>
<dbReference type="InterPro" id="IPR032914">
    <property type="entry name" value="Vam6/VPS39/TRAP1"/>
</dbReference>
<evidence type="ECO:0000259" key="4">
    <source>
        <dbReference type="Pfam" id="PF10366"/>
    </source>
</evidence>
<dbReference type="GO" id="GO:0005737">
    <property type="term" value="C:cytoplasm"/>
    <property type="evidence" value="ECO:0007669"/>
    <property type="project" value="TreeGrafter"/>
</dbReference>
<dbReference type="AlphaFoldDB" id="A0A8K0K694"/>
<evidence type="ECO:0000256" key="1">
    <source>
        <dbReference type="ARBA" id="ARBA00004184"/>
    </source>
</evidence>
<feature type="domain" description="Vacuolar sorting protein 39/Transforming growth factor beta receptor-associated" evidence="4">
    <location>
        <begin position="124"/>
        <end position="233"/>
    </location>
</feature>
<organism evidence="5 6">
    <name type="scientific">Ladona fulva</name>
    <name type="common">Scarce chaser dragonfly</name>
    <name type="synonym">Libellula fulva</name>
    <dbReference type="NCBI Taxonomy" id="123851"/>
    <lineage>
        <taxon>Eukaryota</taxon>
        <taxon>Metazoa</taxon>
        <taxon>Ecdysozoa</taxon>
        <taxon>Arthropoda</taxon>
        <taxon>Hexapoda</taxon>
        <taxon>Insecta</taxon>
        <taxon>Pterygota</taxon>
        <taxon>Palaeoptera</taxon>
        <taxon>Odonata</taxon>
        <taxon>Epiprocta</taxon>
        <taxon>Anisoptera</taxon>
        <taxon>Libelluloidea</taxon>
        <taxon>Libellulidae</taxon>
        <taxon>Ladona</taxon>
    </lineage>
</organism>
<dbReference type="GO" id="GO:0012505">
    <property type="term" value="C:endomembrane system"/>
    <property type="evidence" value="ECO:0007669"/>
    <property type="project" value="UniProtKB-SubCell"/>
</dbReference>
<evidence type="ECO:0000256" key="2">
    <source>
        <dbReference type="ARBA" id="ARBA00023136"/>
    </source>
</evidence>
<proteinExistence type="inferred from homology"/>
<dbReference type="PANTHER" id="PTHR12894:SF49">
    <property type="entry name" value="VAM6_VPS39-LIKE PROTEIN"/>
    <property type="match status" value="1"/>
</dbReference>
<dbReference type="GO" id="GO:0034058">
    <property type="term" value="P:endosomal vesicle fusion"/>
    <property type="evidence" value="ECO:0007669"/>
    <property type="project" value="TreeGrafter"/>
</dbReference>